<comment type="caution">
    <text evidence="10">The sequence shown here is derived from an EMBL/GenBank/DDBJ whole genome shotgun (WGS) entry which is preliminary data.</text>
</comment>
<dbReference type="InterPro" id="IPR014729">
    <property type="entry name" value="Rossmann-like_a/b/a_fold"/>
</dbReference>
<dbReference type="PROSITE" id="PS51278">
    <property type="entry name" value="GATASE_TYPE_2"/>
    <property type="match status" value="1"/>
</dbReference>
<evidence type="ECO:0000313" key="10">
    <source>
        <dbReference type="EMBL" id="KYJ86415.1"/>
    </source>
</evidence>
<dbReference type="InterPro" id="IPR006426">
    <property type="entry name" value="Asn_synth_AEB"/>
</dbReference>
<dbReference type="InterPro" id="IPR017932">
    <property type="entry name" value="GATase_2_dom"/>
</dbReference>
<dbReference type="SUPFAM" id="SSF52402">
    <property type="entry name" value="Adenine nucleotide alpha hydrolases-like"/>
    <property type="match status" value="1"/>
</dbReference>
<dbReference type="AlphaFoldDB" id="A0A151CFV9"/>
<reference evidence="10 11" key="1">
    <citation type="submission" date="2015-11" db="EMBL/GenBank/DDBJ databases">
        <title>Draft genome of Sulfurovum riftiae 1812E, a member of the Epsilonproteobacteria isolated from the tube of the deep-sea hydrothermal vent tubewom Riftia pachyptila.</title>
        <authorList>
            <person name="Vetriani C."/>
            <person name="Giovannelli D."/>
        </authorList>
    </citation>
    <scope>NUCLEOTIDE SEQUENCE [LARGE SCALE GENOMIC DNA]</scope>
    <source>
        <strain evidence="10 11">1812E</strain>
    </source>
</reference>
<dbReference type="GO" id="GO:0005524">
    <property type="term" value="F:ATP binding"/>
    <property type="evidence" value="ECO:0007669"/>
    <property type="project" value="UniProtKB-KW"/>
</dbReference>
<evidence type="ECO:0000256" key="3">
    <source>
        <dbReference type="ARBA" id="ARBA00012737"/>
    </source>
</evidence>
<evidence type="ECO:0000313" key="11">
    <source>
        <dbReference type="Proteomes" id="UP000075359"/>
    </source>
</evidence>
<dbReference type="SUPFAM" id="SSF56235">
    <property type="entry name" value="N-terminal nucleophile aminohydrolases (Ntn hydrolases)"/>
    <property type="match status" value="1"/>
</dbReference>
<dbReference type="PANTHER" id="PTHR43284">
    <property type="entry name" value="ASPARAGINE SYNTHETASE (GLUTAMINE-HYDROLYZING)"/>
    <property type="match status" value="1"/>
</dbReference>
<dbReference type="Gene3D" id="3.40.50.620">
    <property type="entry name" value="HUPs"/>
    <property type="match status" value="2"/>
</dbReference>
<keyword evidence="5 8" id="KW-0067">ATP-binding</keyword>
<dbReference type="PANTHER" id="PTHR43284:SF1">
    <property type="entry name" value="ASPARAGINE SYNTHETASE"/>
    <property type="match status" value="1"/>
</dbReference>
<feature type="domain" description="Glutamine amidotransferase type-2" evidence="9">
    <location>
        <begin position="2"/>
        <end position="215"/>
    </location>
</feature>
<proteinExistence type="inferred from homology"/>
<dbReference type="InterPro" id="IPR033738">
    <property type="entry name" value="AsnB_N"/>
</dbReference>
<comment type="similarity">
    <text evidence="2">Belongs to the asparagine synthetase family.</text>
</comment>
<name>A0A151CFV9_9BACT</name>
<organism evidence="10 11">
    <name type="scientific">Sulfurovum riftiae</name>
    <dbReference type="NCBI Taxonomy" id="1630136"/>
    <lineage>
        <taxon>Bacteria</taxon>
        <taxon>Pseudomonadati</taxon>
        <taxon>Campylobacterota</taxon>
        <taxon>Epsilonproteobacteria</taxon>
        <taxon>Campylobacterales</taxon>
        <taxon>Sulfurovaceae</taxon>
        <taxon>Sulfurovum</taxon>
    </lineage>
</organism>
<comment type="catalytic activity">
    <reaction evidence="7">
        <text>L-aspartate + L-glutamine + ATP + H2O = L-asparagine + L-glutamate + AMP + diphosphate + H(+)</text>
        <dbReference type="Rhea" id="RHEA:12228"/>
        <dbReference type="ChEBI" id="CHEBI:15377"/>
        <dbReference type="ChEBI" id="CHEBI:15378"/>
        <dbReference type="ChEBI" id="CHEBI:29985"/>
        <dbReference type="ChEBI" id="CHEBI:29991"/>
        <dbReference type="ChEBI" id="CHEBI:30616"/>
        <dbReference type="ChEBI" id="CHEBI:33019"/>
        <dbReference type="ChEBI" id="CHEBI:58048"/>
        <dbReference type="ChEBI" id="CHEBI:58359"/>
        <dbReference type="ChEBI" id="CHEBI:456215"/>
        <dbReference type="EC" id="6.3.5.4"/>
    </reaction>
</comment>
<dbReference type="Pfam" id="PF00733">
    <property type="entry name" value="Asn_synthase"/>
    <property type="match status" value="1"/>
</dbReference>
<feature type="binding site" evidence="8">
    <location>
        <position position="98"/>
    </location>
    <ligand>
        <name>L-glutamine</name>
        <dbReference type="ChEBI" id="CHEBI:58359"/>
    </ligand>
</feature>
<dbReference type="PIRSF" id="PIRSF001589">
    <property type="entry name" value="Asn_synthetase_glu-h"/>
    <property type="match status" value="1"/>
</dbReference>
<keyword evidence="4 8" id="KW-0547">Nucleotide-binding</keyword>
<accession>A0A151CFV9</accession>
<dbReference type="OrthoDB" id="9763290at2"/>
<gene>
    <name evidence="10" type="ORF">AS592_06375</name>
</gene>
<dbReference type="Pfam" id="PF13537">
    <property type="entry name" value="GATase_7"/>
    <property type="match status" value="1"/>
</dbReference>
<evidence type="ECO:0000259" key="9">
    <source>
        <dbReference type="PROSITE" id="PS51278"/>
    </source>
</evidence>
<dbReference type="STRING" id="1630136.AS592_06375"/>
<dbReference type="GO" id="GO:0004066">
    <property type="term" value="F:asparagine synthase (glutamine-hydrolyzing) activity"/>
    <property type="evidence" value="ECO:0007669"/>
    <property type="project" value="UniProtKB-EC"/>
</dbReference>
<keyword evidence="11" id="KW-1185">Reference proteome</keyword>
<evidence type="ECO:0000256" key="8">
    <source>
        <dbReference type="PIRSR" id="PIRSR001589-2"/>
    </source>
</evidence>
<dbReference type="RefSeq" id="WP_067331357.1">
    <property type="nucleotide sequence ID" value="NZ_LNKT01000034.1"/>
</dbReference>
<dbReference type="InterPro" id="IPR051786">
    <property type="entry name" value="ASN_synthetase/amidase"/>
</dbReference>
<dbReference type="Gene3D" id="3.60.20.10">
    <property type="entry name" value="Glutamine Phosphoribosylpyrophosphate, subunit 1, domain 1"/>
    <property type="match status" value="1"/>
</dbReference>
<feature type="binding site" evidence="8">
    <location>
        <position position="295"/>
    </location>
    <ligand>
        <name>ATP</name>
        <dbReference type="ChEBI" id="CHEBI:30616"/>
    </ligand>
</feature>
<feature type="binding site" evidence="8">
    <location>
        <begin position="370"/>
        <end position="371"/>
    </location>
    <ligand>
        <name>ATP</name>
        <dbReference type="ChEBI" id="CHEBI:30616"/>
    </ligand>
</feature>
<evidence type="ECO:0000256" key="1">
    <source>
        <dbReference type="ARBA" id="ARBA00005187"/>
    </source>
</evidence>
<sequence length="634" mass="74498">MSGFFGIFYRNAWPVEHHDAEKMLEVISYWDPDKRDVWVRGSVALGHAMLLNTPESKYEHLPLEKDHLVLTMDARIDNREELAREIELPSKPLSEIGDSEFILGAYKKWGEECPKHLLGDFAFAIWDKKKQQLFFARDHVGIKQLHYYIDENVFLFSNDMELFLSLPGSMGIDICLDETKIVEYLRNDDWRLTKRTFIANVSKVLPANYGVINTVTHRVHRYWFPKKTAKIVLGDESYYVESLRRLIEDAVKVRLRSGYSLHAHLSGGLDSSGITTIAARLLKERKEALHVYNWVPKPDHGEEEEYYEWGFSKKLAEMEGMEHTHIRLDVETLTQIFENFNILKNDTADLWYEFPLRAAVKEKNGRVILSGWGGDEFASSYGEGYLNELFLQGKVFRAISKLKEYRENKKHTLFVLLKRCFVLCVVRCLKDVLKFPHRKQSGSTCAMIYANEKLKNFSKNMLFPKESFCATSAKAFFSYQLNRGHIQHRIESWAASSMTEKVEYRYPLLDKRIIEFVMTIPPELFWMNRTPRYIYRKAMEGILPDFVRLHTEKDEPRRVSIYHDLMLKALKCVLDDTKNDKNLYIDVKRLRHDANTLDLDKQGRFYTRMDTIKRLEEVSRAYLLYSTNKAKEYQ</sequence>
<protein>
    <recommendedName>
        <fullName evidence="3">asparagine synthase (glutamine-hydrolyzing)</fullName>
        <ecNumber evidence="3">6.3.5.4</ecNumber>
    </recommendedName>
</protein>
<dbReference type="Proteomes" id="UP000075359">
    <property type="component" value="Unassembled WGS sequence"/>
</dbReference>
<evidence type="ECO:0000256" key="5">
    <source>
        <dbReference type="ARBA" id="ARBA00022840"/>
    </source>
</evidence>
<dbReference type="InterPro" id="IPR001962">
    <property type="entry name" value="Asn_synthase"/>
</dbReference>
<comment type="pathway">
    <text evidence="1">Amino-acid biosynthesis; L-asparagine biosynthesis; L-asparagine from L-aspartate (L-Gln route): step 1/1.</text>
</comment>
<dbReference type="EC" id="6.3.5.4" evidence="3"/>
<evidence type="ECO:0000256" key="7">
    <source>
        <dbReference type="ARBA" id="ARBA00048741"/>
    </source>
</evidence>
<keyword evidence="6" id="KW-0315">Glutamine amidotransferase</keyword>
<dbReference type="InterPro" id="IPR029055">
    <property type="entry name" value="Ntn_hydrolases_N"/>
</dbReference>
<evidence type="ECO:0000256" key="4">
    <source>
        <dbReference type="ARBA" id="ARBA00022741"/>
    </source>
</evidence>
<dbReference type="GO" id="GO:0006529">
    <property type="term" value="P:asparagine biosynthetic process"/>
    <property type="evidence" value="ECO:0007669"/>
    <property type="project" value="InterPro"/>
</dbReference>
<evidence type="ECO:0000256" key="2">
    <source>
        <dbReference type="ARBA" id="ARBA00005752"/>
    </source>
</evidence>
<evidence type="ECO:0000256" key="6">
    <source>
        <dbReference type="ARBA" id="ARBA00022962"/>
    </source>
</evidence>
<dbReference type="EMBL" id="LNKT01000034">
    <property type="protein sequence ID" value="KYJ86415.1"/>
    <property type="molecule type" value="Genomic_DNA"/>
</dbReference>
<dbReference type="CDD" id="cd00712">
    <property type="entry name" value="AsnB"/>
    <property type="match status" value="1"/>
</dbReference>